<keyword evidence="1" id="KW-0862">Zinc</keyword>
<dbReference type="SMART" id="SM00355">
    <property type="entry name" value="ZnF_C2H2"/>
    <property type="match status" value="3"/>
</dbReference>
<dbReference type="GO" id="GO:0006355">
    <property type="term" value="P:regulation of DNA-templated transcription"/>
    <property type="evidence" value="ECO:0007669"/>
    <property type="project" value="InterPro"/>
</dbReference>
<feature type="region of interest" description="Disordered" evidence="2">
    <location>
        <begin position="286"/>
        <end position="310"/>
    </location>
</feature>
<gene>
    <name evidence="4" type="ORF">MUK42_31412</name>
</gene>
<dbReference type="AlphaFoldDB" id="A0A9E7FNB7"/>
<feature type="domain" description="C2H2-type" evidence="3">
    <location>
        <begin position="241"/>
        <end position="268"/>
    </location>
</feature>
<feature type="domain" description="C2H2-type" evidence="3">
    <location>
        <begin position="4"/>
        <end position="26"/>
    </location>
</feature>
<organism evidence="4 5">
    <name type="scientific">Musa troglodytarum</name>
    <name type="common">fe'i banana</name>
    <dbReference type="NCBI Taxonomy" id="320322"/>
    <lineage>
        <taxon>Eukaryota</taxon>
        <taxon>Viridiplantae</taxon>
        <taxon>Streptophyta</taxon>
        <taxon>Embryophyta</taxon>
        <taxon>Tracheophyta</taxon>
        <taxon>Spermatophyta</taxon>
        <taxon>Magnoliopsida</taxon>
        <taxon>Liliopsida</taxon>
        <taxon>Zingiberales</taxon>
        <taxon>Musaceae</taxon>
        <taxon>Musa</taxon>
    </lineage>
</organism>
<evidence type="ECO:0000313" key="4">
    <source>
        <dbReference type="EMBL" id="URD98126.1"/>
    </source>
</evidence>
<evidence type="ECO:0000259" key="3">
    <source>
        <dbReference type="PROSITE" id="PS50157"/>
    </source>
</evidence>
<protein>
    <submittedName>
        <fullName evidence="4">Zinc finger protein</fullName>
    </submittedName>
</protein>
<name>A0A9E7FNB7_9LILI</name>
<keyword evidence="1" id="KW-0479">Metal-binding</keyword>
<feature type="compositionally biased region" description="Pro residues" evidence="2">
    <location>
        <begin position="33"/>
        <end position="43"/>
    </location>
</feature>
<feature type="region of interest" description="Disordered" evidence="2">
    <location>
        <begin position="158"/>
        <end position="181"/>
    </location>
</feature>
<reference evidence="4" key="1">
    <citation type="submission" date="2022-05" db="EMBL/GenBank/DDBJ databases">
        <title>The Musa troglodytarum L. genome provides insights into the mechanism of non-climacteric behaviour and enrichment of carotenoids.</title>
        <authorList>
            <person name="Wang J."/>
        </authorList>
    </citation>
    <scope>NUCLEOTIDE SEQUENCE</scope>
    <source>
        <tissue evidence="4">Leaf</tissue>
    </source>
</reference>
<keyword evidence="1" id="KW-0863">Zinc-finger</keyword>
<feature type="domain" description="C2H2-type" evidence="3">
    <location>
        <begin position="185"/>
        <end position="207"/>
    </location>
</feature>
<feature type="compositionally biased region" description="Acidic residues" evidence="2">
    <location>
        <begin position="158"/>
        <end position="173"/>
    </location>
</feature>
<dbReference type="InterPro" id="IPR013087">
    <property type="entry name" value="Znf_C2H2_type"/>
</dbReference>
<proteinExistence type="predicted"/>
<feature type="region of interest" description="Disordered" evidence="2">
    <location>
        <begin position="83"/>
        <end position="127"/>
    </location>
</feature>
<dbReference type="InterPro" id="IPR036236">
    <property type="entry name" value="Znf_C2H2_sf"/>
</dbReference>
<dbReference type="GO" id="GO:0008270">
    <property type="term" value="F:zinc ion binding"/>
    <property type="evidence" value="ECO:0007669"/>
    <property type="project" value="UniProtKB-KW"/>
</dbReference>
<dbReference type="PROSITE" id="PS50157">
    <property type="entry name" value="ZINC_FINGER_C2H2_2"/>
    <property type="match status" value="3"/>
</dbReference>
<accession>A0A9E7FNB7</accession>
<evidence type="ECO:0000256" key="2">
    <source>
        <dbReference type="SAM" id="MobiDB-lite"/>
    </source>
</evidence>
<dbReference type="PROSITE" id="PS00028">
    <property type="entry name" value="ZINC_FINGER_C2H2_1"/>
    <property type="match status" value="2"/>
</dbReference>
<dbReference type="PANTHER" id="PTHR46326">
    <property type="entry name" value="ZINC FINGER PROTEIN ZAT1-RELATED"/>
    <property type="match status" value="1"/>
</dbReference>
<keyword evidence="5" id="KW-1185">Reference proteome</keyword>
<dbReference type="EMBL" id="CP097506">
    <property type="protein sequence ID" value="URD98126.1"/>
    <property type="molecule type" value="Genomic_DNA"/>
</dbReference>
<feature type="compositionally biased region" description="Low complexity" evidence="2">
    <location>
        <begin position="44"/>
        <end position="53"/>
    </location>
</feature>
<feature type="region of interest" description="Disordered" evidence="2">
    <location>
        <begin position="24"/>
        <end position="66"/>
    </location>
</feature>
<dbReference type="Pfam" id="PF13912">
    <property type="entry name" value="zf-C2H2_6"/>
    <property type="match status" value="3"/>
</dbReference>
<dbReference type="InterPro" id="IPR044303">
    <property type="entry name" value="ZAT1/4/9"/>
</dbReference>
<dbReference type="OrthoDB" id="9411774at2759"/>
<sequence length="328" mass="35765">MERHRCKLCFRRFANGRALAGHMRSHHVVPARAPRPLPSPSPSPSASSSSPLATTATEAEEEVKPSAMYALRENRRESFFPSAAAAFQDRGSDTESSIRRWPKRRRRLPAEPPAADEPVSSVSDASPDEDVARCLMLLSRDAWSKCKAEGRHTNGWDEIEGEEYEEEEEDEDGIGSRSRRPRSRFQCGMCRKVFRSYQALGGHRASHKRVGANCVPTPAGMRIHGEDSSGTTAAHHDAKLWECPYCYRVFVSGQALGGHKRSHLSSSAAATATATAFTSPAVPLLRPPSPFTSAANNDTNSGIDLNLPAPDDEAELSVVSVATESARK</sequence>
<dbReference type="PANTHER" id="PTHR46326:SF2">
    <property type="entry name" value="ZINC FINGER PROTEIN ZAT1-RELATED"/>
    <property type="match status" value="1"/>
</dbReference>
<evidence type="ECO:0000256" key="1">
    <source>
        <dbReference type="PROSITE-ProRule" id="PRU00042"/>
    </source>
</evidence>
<feature type="compositionally biased region" description="Polar residues" evidence="2">
    <location>
        <begin position="291"/>
        <end position="303"/>
    </location>
</feature>
<dbReference type="SUPFAM" id="SSF57667">
    <property type="entry name" value="beta-beta-alpha zinc fingers"/>
    <property type="match status" value="2"/>
</dbReference>
<dbReference type="Gene3D" id="3.30.160.60">
    <property type="entry name" value="Classic Zinc Finger"/>
    <property type="match status" value="1"/>
</dbReference>
<evidence type="ECO:0000313" key="5">
    <source>
        <dbReference type="Proteomes" id="UP001055439"/>
    </source>
</evidence>
<dbReference type="Proteomes" id="UP001055439">
    <property type="component" value="Chromosome 4"/>
</dbReference>